<keyword evidence="3" id="KW-0175">Coiled coil</keyword>
<name>A0ABY5TN38_9GAMM</name>
<evidence type="ECO:0000256" key="3">
    <source>
        <dbReference type="ARBA" id="ARBA00023054"/>
    </source>
</evidence>
<dbReference type="InterPro" id="IPR054580">
    <property type="entry name" value="SlmA-like_C"/>
</dbReference>
<proteinExistence type="inferred from homology"/>
<dbReference type="InterPro" id="IPR023769">
    <property type="entry name" value="NO_SlmA"/>
</dbReference>
<comment type="function">
    <text evidence="6">Required for nucleoid occlusion (NO) phenomenon, which prevents Z-ring formation and cell division over the nucleoid. Acts as a DNA-associated cell division inhibitor that binds simultaneously chromosomal DNA and FtsZ, and disrupts the assembly of FtsZ polymers. SlmA-DNA-binding sequences (SBS) are dispersed on non-Ter regions of the chromosome, preventing FtsZ polymerization at these regions.</text>
</comment>
<gene>
    <name evidence="6 9" type="primary">slmA</name>
    <name evidence="9" type="ORF">NYF23_01380</name>
</gene>
<sequence length="195" mass="21792">MAKKPGTRGQEILQALARMLEHSGGGRITTAALAAEVGVSEAALYRHFPSKTRMYEGLIDFIDETIFARVRGIVSDEPDPINQCYRILSLVLAFSEKNPGITRILNGDALTGETARLHDRVQQFFDRLESQLKQILREAEIRDGLKLQVPVATAANLMLCSADGKISQFVRSQFKTAPTQNWQEQWQLLTAAMFE</sequence>
<dbReference type="Proteomes" id="UP001059934">
    <property type="component" value="Chromosome"/>
</dbReference>
<keyword evidence="5 6" id="KW-0131">Cell cycle</keyword>
<evidence type="ECO:0000256" key="5">
    <source>
        <dbReference type="ARBA" id="ARBA00023306"/>
    </source>
</evidence>
<dbReference type="PANTHER" id="PTHR30055:SF183">
    <property type="entry name" value="NUCLEOID OCCLUSION FACTOR SLMA"/>
    <property type="match status" value="1"/>
</dbReference>
<feature type="DNA-binding region" description="H-T-H motif" evidence="7">
    <location>
        <begin position="29"/>
        <end position="48"/>
    </location>
</feature>
<organism evidence="9 10">
    <name type="scientific">SAR92 clade bacterium H455</name>
    <dbReference type="NCBI Taxonomy" id="2974818"/>
    <lineage>
        <taxon>Bacteria</taxon>
        <taxon>Pseudomonadati</taxon>
        <taxon>Pseudomonadota</taxon>
        <taxon>Gammaproteobacteria</taxon>
        <taxon>Cellvibrionales</taxon>
        <taxon>Porticoccaceae</taxon>
        <taxon>SAR92 clade</taxon>
    </lineage>
</organism>
<keyword evidence="10" id="KW-1185">Reference proteome</keyword>
<dbReference type="InterPro" id="IPR050109">
    <property type="entry name" value="HTH-type_TetR-like_transc_reg"/>
</dbReference>
<dbReference type="HAMAP" id="MF_01839">
    <property type="entry name" value="NO_factor_SlmA"/>
    <property type="match status" value="1"/>
</dbReference>
<protein>
    <recommendedName>
        <fullName evidence="6">Nucleoid occlusion factor SlmA</fullName>
    </recommendedName>
</protein>
<reference evidence="9" key="1">
    <citation type="submission" date="2022-08" db="EMBL/GenBank/DDBJ databases">
        <title>Catabolic pathway analysis in culturable SAR92 clade bacteria reveals their overlooked roles in DMSP degradation in coastal seas.</title>
        <authorList>
            <person name="He X."/>
            <person name="Zhang X."/>
            <person name="Zhang Y."/>
        </authorList>
    </citation>
    <scope>NUCLEOTIDE SEQUENCE</scope>
    <source>
        <strain evidence="9">H455</strain>
    </source>
</reference>
<dbReference type="EMBL" id="CP103416">
    <property type="protein sequence ID" value="UVW35272.1"/>
    <property type="molecule type" value="Genomic_DNA"/>
</dbReference>
<evidence type="ECO:0000259" key="8">
    <source>
        <dbReference type="PROSITE" id="PS50977"/>
    </source>
</evidence>
<dbReference type="InterPro" id="IPR009057">
    <property type="entry name" value="Homeodomain-like_sf"/>
</dbReference>
<keyword evidence="2 6" id="KW-0132">Cell division</keyword>
<comment type="subunit">
    <text evidence="6">Homodimer. Interacts with FtsZ.</text>
</comment>
<keyword evidence="4 6" id="KW-0238">DNA-binding</keyword>
<evidence type="ECO:0000256" key="6">
    <source>
        <dbReference type="HAMAP-Rule" id="MF_01839"/>
    </source>
</evidence>
<comment type="similarity">
    <text evidence="6">Belongs to the nucleoid occlusion factor SlmA family.</text>
</comment>
<evidence type="ECO:0000256" key="4">
    <source>
        <dbReference type="ARBA" id="ARBA00023125"/>
    </source>
</evidence>
<dbReference type="PANTHER" id="PTHR30055">
    <property type="entry name" value="HTH-TYPE TRANSCRIPTIONAL REGULATOR RUTR"/>
    <property type="match status" value="1"/>
</dbReference>
<keyword evidence="1 6" id="KW-0963">Cytoplasm</keyword>
<dbReference type="NCBIfam" id="NF007015">
    <property type="entry name" value="PRK09480.1"/>
    <property type="match status" value="1"/>
</dbReference>
<evidence type="ECO:0000256" key="2">
    <source>
        <dbReference type="ARBA" id="ARBA00022618"/>
    </source>
</evidence>
<dbReference type="Pfam" id="PF00440">
    <property type="entry name" value="TetR_N"/>
    <property type="match status" value="1"/>
</dbReference>
<evidence type="ECO:0000313" key="9">
    <source>
        <dbReference type="EMBL" id="UVW35272.1"/>
    </source>
</evidence>
<comment type="subcellular location">
    <subcellularLocation>
        <location evidence="6">Cytoplasm</location>
        <location evidence="6">Nucleoid</location>
    </subcellularLocation>
</comment>
<dbReference type="Pfam" id="PF22276">
    <property type="entry name" value="SlmA-like_C"/>
    <property type="match status" value="1"/>
</dbReference>
<dbReference type="Gene3D" id="1.10.357.10">
    <property type="entry name" value="Tetracycline Repressor, domain 2"/>
    <property type="match status" value="1"/>
</dbReference>
<dbReference type="PRINTS" id="PR00455">
    <property type="entry name" value="HTHTETR"/>
</dbReference>
<dbReference type="PROSITE" id="PS50977">
    <property type="entry name" value="HTH_TETR_2"/>
    <property type="match status" value="1"/>
</dbReference>
<evidence type="ECO:0000313" key="10">
    <source>
        <dbReference type="Proteomes" id="UP001059934"/>
    </source>
</evidence>
<dbReference type="SUPFAM" id="SSF48498">
    <property type="entry name" value="Tetracyclin repressor-like, C-terminal domain"/>
    <property type="match status" value="1"/>
</dbReference>
<feature type="domain" description="HTH tetR-type" evidence="8">
    <location>
        <begin position="6"/>
        <end position="66"/>
    </location>
</feature>
<accession>A0ABY5TN38</accession>
<evidence type="ECO:0000256" key="1">
    <source>
        <dbReference type="ARBA" id="ARBA00022490"/>
    </source>
</evidence>
<evidence type="ECO:0000256" key="7">
    <source>
        <dbReference type="PROSITE-ProRule" id="PRU00335"/>
    </source>
</evidence>
<dbReference type="InterPro" id="IPR036271">
    <property type="entry name" value="Tet_transcr_reg_TetR-rel_C_sf"/>
</dbReference>
<dbReference type="InterPro" id="IPR001647">
    <property type="entry name" value="HTH_TetR"/>
</dbReference>
<dbReference type="SUPFAM" id="SSF46689">
    <property type="entry name" value="Homeodomain-like"/>
    <property type="match status" value="1"/>
</dbReference>